<dbReference type="AlphaFoldDB" id="A0A067DHA0"/>
<feature type="non-terminal residue" evidence="1">
    <location>
        <position position="1"/>
    </location>
</feature>
<evidence type="ECO:0000313" key="2">
    <source>
        <dbReference type="Proteomes" id="UP000027120"/>
    </source>
</evidence>
<sequence length="51" mass="6067">DLDNKPQINILTWVVKYMVAYANSHAFSYVPQVVREQREEKNCLTNWKARV</sequence>
<keyword evidence="2" id="KW-1185">Reference proteome</keyword>
<dbReference type="Proteomes" id="UP000027120">
    <property type="component" value="Unassembled WGS sequence"/>
</dbReference>
<name>A0A067DHA0_CITSI</name>
<accession>A0A067DHA0</accession>
<gene>
    <name evidence="1" type="ORF">CISIN_1g0345512mg</name>
</gene>
<organism evidence="1 2">
    <name type="scientific">Citrus sinensis</name>
    <name type="common">Sweet orange</name>
    <name type="synonym">Citrus aurantium var. sinensis</name>
    <dbReference type="NCBI Taxonomy" id="2711"/>
    <lineage>
        <taxon>Eukaryota</taxon>
        <taxon>Viridiplantae</taxon>
        <taxon>Streptophyta</taxon>
        <taxon>Embryophyta</taxon>
        <taxon>Tracheophyta</taxon>
        <taxon>Spermatophyta</taxon>
        <taxon>Magnoliopsida</taxon>
        <taxon>eudicotyledons</taxon>
        <taxon>Gunneridae</taxon>
        <taxon>Pentapetalae</taxon>
        <taxon>rosids</taxon>
        <taxon>malvids</taxon>
        <taxon>Sapindales</taxon>
        <taxon>Rutaceae</taxon>
        <taxon>Aurantioideae</taxon>
        <taxon>Citrus</taxon>
    </lineage>
</organism>
<protein>
    <submittedName>
        <fullName evidence="1">Uncharacterized protein</fullName>
    </submittedName>
</protein>
<dbReference type="EMBL" id="KK789033">
    <property type="protein sequence ID" value="KDO38006.1"/>
    <property type="molecule type" value="Genomic_DNA"/>
</dbReference>
<proteinExistence type="predicted"/>
<reference evidence="1 2" key="1">
    <citation type="submission" date="2014-04" db="EMBL/GenBank/DDBJ databases">
        <authorList>
            <consortium name="International Citrus Genome Consortium"/>
            <person name="Gmitter F."/>
            <person name="Chen C."/>
            <person name="Farmerie W."/>
            <person name="Harkins T."/>
            <person name="Desany B."/>
            <person name="Mohiuddin M."/>
            <person name="Kodira C."/>
            <person name="Borodovsky M."/>
            <person name="Lomsadze A."/>
            <person name="Burns P."/>
            <person name="Jenkins J."/>
            <person name="Prochnik S."/>
            <person name="Shu S."/>
            <person name="Chapman J."/>
            <person name="Pitluck S."/>
            <person name="Schmutz J."/>
            <person name="Rokhsar D."/>
        </authorList>
    </citation>
    <scope>NUCLEOTIDE SEQUENCE</scope>
</reference>
<evidence type="ECO:0000313" key="1">
    <source>
        <dbReference type="EMBL" id="KDO38006.1"/>
    </source>
</evidence>